<evidence type="ECO:0000256" key="1">
    <source>
        <dbReference type="SAM" id="MobiDB-lite"/>
    </source>
</evidence>
<dbReference type="EMBL" id="OX460343">
    <property type="protein sequence ID" value="CAI9180955.1"/>
    <property type="molecule type" value="Genomic_DNA"/>
</dbReference>
<sequence length="176" mass="19422">MNPLVNTKVDKEDNVSQQDDTTFQLLPENLRYDESSQSDHFQEELADSIQDEVSDPDLMGNLPKLVITQCIQFGKKCSDQPDLLPSFSNHTQPASNEGPTQLQGSETPLIPIKRGRRQKIQPCLYCSHSGQFTTDGLAKSSQAPAKINNPTHQGAQASHTVSLPLSPPALLIYIMH</sequence>
<proteinExistence type="predicted"/>
<gene>
    <name evidence="2" type="ORF">MRATA1EN1_LOCUS29917</name>
</gene>
<name>A0ABN9A3W5_RANTA</name>
<feature type="region of interest" description="Disordered" evidence="1">
    <location>
        <begin position="137"/>
        <end position="160"/>
    </location>
</feature>
<organism evidence="2 3">
    <name type="scientific">Rangifer tarandus platyrhynchus</name>
    <name type="common">Svalbard reindeer</name>
    <dbReference type="NCBI Taxonomy" id="3082113"/>
    <lineage>
        <taxon>Eukaryota</taxon>
        <taxon>Metazoa</taxon>
        <taxon>Chordata</taxon>
        <taxon>Craniata</taxon>
        <taxon>Vertebrata</taxon>
        <taxon>Euteleostomi</taxon>
        <taxon>Mammalia</taxon>
        <taxon>Eutheria</taxon>
        <taxon>Laurasiatheria</taxon>
        <taxon>Artiodactyla</taxon>
        <taxon>Ruminantia</taxon>
        <taxon>Pecora</taxon>
        <taxon>Cervidae</taxon>
        <taxon>Odocoileinae</taxon>
        <taxon>Rangifer</taxon>
    </lineage>
</organism>
<protein>
    <submittedName>
        <fullName evidence="2">Uncharacterized protein</fullName>
    </submittedName>
</protein>
<evidence type="ECO:0000313" key="3">
    <source>
        <dbReference type="Proteomes" id="UP001176941"/>
    </source>
</evidence>
<feature type="region of interest" description="Disordered" evidence="1">
    <location>
        <begin position="1"/>
        <end position="20"/>
    </location>
</feature>
<feature type="compositionally biased region" description="Polar residues" evidence="1">
    <location>
        <begin position="86"/>
        <end position="106"/>
    </location>
</feature>
<keyword evidence="3" id="KW-1185">Reference proteome</keyword>
<accession>A0ABN9A3W5</accession>
<reference evidence="2" key="1">
    <citation type="submission" date="2023-04" db="EMBL/GenBank/DDBJ databases">
        <authorList>
            <consortium name="ELIXIR-Norway"/>
        </authorList>
    </citation>
    <scope>NUCLEOTIDE SEQUENCE [LARGE SCALE GENOMIC DNA]</scope>
</reference>
<dbReference type="Proteomes" id="UP001176941">
    <property type="component" value="Chromosome X"/>
</dbReference>
<feature type="region of interest" description="Disordered" evidence="1">
    <location>
        <begin position="82"/>
        <end position="107"/>
    </location>
</feature>
<evidence type="ECO:0000313" key="2">
    <source>
        <dbReference type="EMBL" id="CAI9180955.1"/>
    </source>
</evidence>